<name>A0A6C0EF32_9ZZZZ</name>
<dbReference type="EMBL" id="MN738842">
    <property type="protein sequence ID" value="QHT27786.1"/>
    <property type="molecule type" value="Genomic_DNA"/>
</dbReference>
<organism evidence="2">
    <name type="scientific">viral metagenome</name>
    <dbReference type="NCBI Taxonomy" id="1070528"/>
    <lineage>
        <taxon>unclassified sequences</taxon>
        <taxon>metagenomes</taxon>
        <taxon>organismal metagenomes</taxon>
    </lineage>
</organism>
<protein>
    <submittedName>
        <fullName evidence="2">Uncharacterized protein</fullName>
    </submittedName>
</protein>
<keyword evidence="1" id="KW-0472">Membrane</keyword>
<keyword evidence="1" id="KW-1133">Transmembrane helix</keyword>
<feature type="transmembrane region" description="Helical" evidence="1">
    <location>
        <begin position="100"/>
        <end position="122"/>
    </location>
</feature>
<reference evidence="2" key="1">
    <citation type="journal article" date="2020" name="Nature">
        <title>Giant virus diversity and host interactions through global metagenomics.</title>
        <authorList>
            <person name="Schulz F."/>
            <person name="Roux S."/>
            <person name="Paez-Espino D."/>
            <person name="Jungbluth S."/>
            <person name="Walsh D.A."/>
            <person name="Denef V.J."/>
            <person name="McMahon K.D."/>
            <person name="Konstantinidis K.T."/>
            <person name="Eloe-Fadrosh E.A."/>
            <person name="Kyrpides N.C."/>
            <person name="Woyke T."/>
        </authorList>
    </citation>
    <scope>NUCLEOTIDE SEQUENCE</scope>
    <source>
        <strain evidence="2">GVMAG-M-3300000115-19</strain>
    </source>
</reference>
<keyword evidence="1" id="KW-0812">Transmembrane</keyword>
<sequence>MFKFGVYSLYLVFNYYNNSCSNTTNIIKNNTEVSSCNGELQEQNYRGIDCDEEIPFLQCCQENVNKILNKSVEIGTCLNYSNDINYTNMIVDCSPNEHIFFEYLIVIGFSIIFVFIITYIFYHLYKRCFRNRYDFHYLNINENLERRYL</sequence>
<dbReference type="AlphaFoldDB" id="A0A6C0EF32"/>
<evidence type="ECO:0000313" key="2">
    <source>
        <dbReference type="EMBL" id="QHT27786.1"/>
    </source>
</evidence>
<proteinExistence type="predicted"/>
<accession>A0A6C0EF32</accession>
<evidence type="ECO:0000256" key="1">
    <source>
        <dbReference type="SAM" id="Phobius"/>
    </source>
</evidence>